<protein>
    <recommendedName>
        <fullName evidence="2">NADH:ubiquinone reductase (non-electrogenic)</fullName>
        <ecNumber evidence="2">1.6.5.9</ecNumber>
    </recommendedName>
</protein>
<dbReference type="SUPFAM" id="SSF51905">
    <property type="entry name" value="FAD/NAD(P)-binding domain"/>
    <property type="match status" value="1"/>
</dbReference>
<dbReference type="AlphaFoldDB" id="X0SRH3"/>
<evidence type="ECO:0000256" key="4">
    <source>
        <dbReference type="ARBA" id="ARBA00022827"/>
    </source>
</evidence>
<comment type="caution">
    <text evidence="9">The sequence shown here is derived from an EMBL/GenBank/DDBJ whole genome shotgun (WGS) entry which is preliminary data.</text>
</comment>
<evidence type="ECO:0000313" key="9">
    <source>
        <dbReference type="EMBL" id="GAF78457.1"/>
    </source>
</evidence>
<dbReference type="GO" id="GO:0050136">
    <property type="term" value="F:NADH dehydrogenase (quinone) (non-electrogenic) activity"/>
    <property type="evidence" value="ECO:0007669"/>
    <property type="project" value="UniProtKB-EC"/>
</dbReference>
<keyword evidence="6" id="KW-0520">NAD</keyword>
<evidence type="ECO:0000256" key="7">
    <source>
        <dbReference type="ARBA" id="ARBA00047599"/>
    </source>
</evidence>
<evidence type="ECO:0000259" key="8">
    <source>
        <dbReference type="Pfam" id="PF07992"/>
    </source>
</evidence>
<dbReference type="InterPro" id="IPR045024">
    <property type="entry name" value="NDH-2"/>
</dbReference>
<feature type="non-terminal residue" evidence="9">
    <location>
        <position position="390"/>
    </location>
</feature>
<keyword evidence="3" id="KW-0285">Flavoprotein</keyword>
<evidence type="ECO:0000256" key="3">
    <source>
        <dbReference type="ARBA" id="ARBA00022630"/>
    </source>
</evidence>
<dbReference type="EMBL" id="BARS01001930">
    <property type="protein sequence ID" value="GAF78457.1"/>
    <property type="molecule type" value="Genomic_DNA"/>
</dbReference>
<proteinExistence type="inferred from homology"/>
<dbReference type="PANTHER" id="PTHR43706">
    <property type="entry name" value="NADH DEHYDROGENASE"/>
    <property type="match status" value="1"/>
</dbReference>
<accession>X0SRH3</accession>
<feature type="domain" description="FAD/NAD(P)-binding" evidence="8">
    <location>
        <begin position="10"/>
        <end position="327"/>
    </location>
</feature>
<dbReference type="InterPro" id="IPR036188">
    <property type="entry name" value="FAD/NAD-bd_sf"/>
</dbReference>
<dbReference type="PRINTS" id="PR00368">
    <property type="entry name" value="FADPNR"/>
</dbReference>
<evidence type="ECO:0000256" key="2">
    <source>
        <dbReference type="ARBA" id="ARBA00012637"/>
    </source>
</evidence>
<reference evidence="9" key="1">
    <citation type="journal article" date="2014" name="Front. Microbiol.">
        <title>High frequency of phylogenetically diverse reductive dehalogenase-homologous genes in deep subseafloor sedimentary metagenomes.</title>
        <authorList>
            <person name="Kawai M."/>
            <person name="Futagami T."/>
            <person name="Toyoda A."/>
            <person name="Takaki Y."/>
            <person name="Nishi S."/>
            <person name="Hori S."/>
            <person name="Arai W."/>
            <person name="Tsubouchi T."/>
            <person name="Morono Y."/>
            <person name="Uchiyama I."/>
            <person name="Ito T."/>
            <person name="Fujiyama A."/>
            <person name="Inagaki F."/>
            <person name="Takami H."/>
        </authorList>
    </citation>
    <scope>NUCLEOTIDE SEQUENCE</scope>
    <source>
        <strain evidence="9">Expedition CK06-06</strain>
    </source>
</reference>
<keyword evidence="4" id="KW-0274">FAD</keyword>
<comment type="catalytic activity">
    <reaction evidence="7">
        <text>a quinone + NADH + H(+) = a quinol + NAD(+)</text>
        <dbReference type="Rhea" id="RHEA:46160"/>
        <dbReference type="ChEBI" id="CHEBI:15378"/>
        <dbReference type="ChEBI" id="CHEBI:24646"/>
        <dbReference type="ChEBI" id="CHEBI:57540"/>
        <dbReference type="ChEBI" id="CHEBI:57945"/>
        <dbReference type="ChEBI" id="CHEBI:132124"/>
        <dbReference type="EC" id="1.6.5.9"/>
    </reaction>
</comment>
<keyword evidence="5" id="KW-0560">Oxidoreductase</keyword>
<dbReference type="InterPro" id="IPR023753">
    <property type="entry name" value="FAD/NAD-binding_dom"/>
</dbReference>
<name>X0SRH3_9ZZZZ</name>
<gene>
    <name evidence="9" type="ORF">S01H1_03558</name>
</gene>
<dbReference type="Pfam" id="PF07992">
    <property type="entry name" value="Pyr_redox_2"/>
    <property type="match status" value="1"/>
</dbReference>
<evidence type="ECO:0000256" key="6">
    <source>
        <dbReference type="ARBA" id="ARBA00023027"/>
    </source>
</evidence>
<sequence>MEAQSNKQPEVIIIGGGFGGLEVAKGLRNTPVQVFLADRRNYHLFQPLLYQVASSVLSGEKIGSPIRSVLRSQKNATVALAEIIGIDLEKQIVFGKRAGRHYDYLVIAAGLEQSYFGHDEFRPNAPGLKSLDDAVEIRRRILLAFEEAEFEMDEASRRGKLTFVVVGGGPTGVELSGAIMEIATRTLPNEFRHIDTKTARVILVDQGDSLLGGMPEEMGRRAQEDLEAMGVKIWLNRSVTSVQEDGVVIGEQHVPAENVFWAAGVQGTALTDSLQVEKDHMGRLMVGQDLALPGHPEVFVIGDAAHVHDPETRAPVPAVAQGAIQMGKFVADVIRKEVGSGSKGERGTFRYKDKGSMATIGRGKALASINGRTFSGFLGWLMWGMVHMMF</sequence>
<comment type="similarity">
    <text evidence="1">Belongs to the NADH dehydrogenase family.</text>
</comment>
<dbReference type="PANTHER" id="PTHR43706:SF47">
    <property type="entry name" value="EXTERNAL NADH-UBIQUINONE OXIDOREDUCTASE 1, MITOCHONDRIAL-RELATED"/>
    <property type="match status" value="1"/>
</dbReference>
<dbReference type="PRINTS" id="PR00411">
    <property type="entry name" value="PNDRDTASEI"/>
</dbReference>
<dbReference type="Gene3D" id="3.50.50.100">
    <property type="match status" value="1"/>
</dbReference>
<organism evidence="9">
    <name type="scientific">marine sediment metagenome</name>
    <dbReference type="NCBI Taxonomy" id="412755"/>
    <lineage>
        <taxon>unclassified sequences</taxon>
        <taxon>metagenomes</taxon>
        <taxon>ecological metagenomes</taxon>
    </lineage>
</organism>
<evidence type="ECO:0000256" key="5">
    <source>
        <dbReference type="ARBA" id="ARBA00023002"/>
    </source>
</evidence>
<evidence type="ECO:0000256" key="1">
    <source>
        <dbReference type="ARBA" id="ARBA00005272"/>
    </source>
</evidence>
<dbReference type="EC" id="1.6.5.9" evidence="2"/>